<dbReference type="EMBL" id="FNXT01000003">
    <property type="protein sequence ID" value="SZX59552.1"/>
    <property type="molecule type" value="Genomic_DNA"/>
</dbReference>
<keyword evidence="1" id="KW-0548">Nucleotidyltransferase</keyword>
<feature type="compositionally biased region" description="Low complexity" evidence="2">
    <location>
        <begin position="501"/>
        <end position="528"/>
    </location>
</feature>
<dbReference type="InterPro" id="IPR007855">
    <property type="entry name" value="RDRP"/>
</dbReference>
<dbReference type="GO" id="GO:0003723">
    <property type="term" value="F:RNA binding"/>
    <property type="evidence" value="ECO:0007669"/>
    <property type="project" value="UniProtKB-KW"/>
</dbReference>
<dbReference type="Pfam" id="PF05183">
    <property type="entry name" value="RdRP"/>
    <property type="match status" value="2"/>
</dbReference>
<keyword evidence="5" id="KW-1185">Reference proteome</keyword>
<gene>
    <name evidence="4" type="ORF">BQ4739_LOCUS164</name>
</gene>
<sequence>MVAAVRRGQGQAAAAAAPTDAHVMIAQAHGLLKVQLPEEATGSVARWPATVTAGGLRCSSITVVNSNTLQLDIVKDAEGSGSGAGDQTAIQGMAQQPLQKQSSRLRLLHGQQNFLTINFSQLHHDSWEQAREAPQYIKQVLSQGVIINGEHYCFVGSSAGQLRERVAVLYRCSSPEQAWQLLLSWGDFGSIGSAAKMYKRIGLMFSGVSPISLDTTERSNSSSSNSGSSGGQPTINAVEVGDIEAGGSTFTDGCGIISQHCARRVMASRGKITLHDKTYLPSVYQIRYKGYKGVVHIDTPDGAYMAAAATAAGMDLATVADCDLLLRKSMRKVGGVSDATLGLVAVSLPYKVGFLNQQFVLLLSALGVPDDVLLQQQAEYFRELDGLCSDASVATRYLLMDEKYKEAEAVACLPDDSSLPPAVMSHMQRIYSREVRACVKSKSKRTSPAAAVAAESAVAPRLDVPATPAQQQSVSSRSSNARNSSKGSMAVSAPSSSCTGISRAVSAPSSSTSSSTSSSNTGISRTGSAPCSSSKTVPSSFDTDGLELQQQLSQLPDVRLRFRVPQSRLAFGIPDPSGLLEYGQAFFQPTMDGAATSLQGFALVARSPSYFPGDLRVLQLLDVPQLRQLQDVLVLPVQGPRPHADECSGGDYDGDQFFVCWDERLIPSKHQLQQPLDYSADADPAAPAAAAVDHQALIEYFAQYDPFILGRLNSCYMAWAELKGPSCPECVELARLFSRGVDSVKSGAKTAIPPWLKLPKPAAAAAAAPAAQAAATAAAVTVPNVSSSSSSSSSSSAAKPASIWLQLKERASSFVRASYQRGLSGSSRSSSGVSAITCGLSFEDMMDLLDSRDVGATEFDLLRLAVSWQQQHGASAGVALLQLVDNIDFATLTPEQCEYAVAAGVPLELVFNDLVRSQLLSGHQVSQLGDVGQLRWRLFDAGAVTSERSWQQLYTAATKFTKKLLLLQCHDPPQTIALYLPHQYPGDGVYPCATHRSDGQQLSAITWAFGVDGFTRKQFLSGQNIDLDSSEQRLQIYRPRRLQPGQAPALDDPSSRANSYLWLRLARSPVMTARMQQQQQQSLLPNQRSSQTQQQQQQQQHKRSHQGVSSLHAQQSLHHGQQGSGRSPSNSSSSSSRNGLSNGSRSSSRSSASSLHLNQLQLSVDVLRFEPTKSFTHYSKTTKVPVSRYELYAVSCEQLQLPSLELPGTWESFYASPTGSSSSTARSSCCLVSAGRQLSEEQLAEADRLLQLLPGACSMITPAVDAAVPASAAARGPKPVANAAVQAWPRSPLGRGKPPSAVASANGHVHLMLGDSCTAAATGQQQQQQQQQHKQQRPSLSTADAASAVHELLVSWANGDLLEAAVALCAAVCGCSDVRAASAMRQQWPCTWAALFTCAARLHDQGAANRLTHLLLLQHHHHHHHHQQQQQQQHTSSIRVRAAAVVTEAVRMCSITGILRCCPGVVFTVWAYLRQQQQQPLPQQQQHA</sequence>
<dbReference type="PANTHER" id="PTHR23079">
    <property type="entry name" value="RNA-DEPENDENT RNA POLYMERASE"/>
    <property type="match status" value="1"/>
</dbReference>
<keyword evidence="1" id="KW-0808">Transferase</keyword>
<feature type="compositionally biased region" description="Low complexity" evidence="2">
    <location>
        <begin position="1109"/>
        <end position="1153"/>
    </location>
</feature>
<dbReference type="GO" id="GO:0003968">
    <property type="term" value="F:RNA-directed RNA polymerase activity"/>
    <property type="evidence" value="ECO:0007669"/>
    <property type="project" value="UniProtKB-KW"/>
</dbReference>
<reference evidence="4 5" key="1">
    <citation type="submission" date="2016-10" db="EMBL/GenBank/DDBJ databases">
        <authorList>
            <person name="Cai Z."/>
        </authorList>
    </citation>
    <scope>NUCLEOTIDE SEQUENCE [LARGE SCALE GENOMIC DNA]</scope>
</reference>
<feature type="compositionally biased region" description="Low complexity" evidence="2">
    <location>
        <begin position="1324"/>
        <end position="1333"/>
    </location>
</feature>
<protein>
    <recommendedName>
        <fullName evidence="1">RNA-dependent RNA polymerase</fullName>
        <ecNumber evidence="1">2.7.7.48</ecNumber>
    </recommendedName>
</protein>
<dbReference type="GO" id="GO:0030422">
    <property type="term" value="P:siRNA processing"/>
    <property type="evidence" value="ECO:0007669"/>
    <property type="project" value="TreeGrafter"/>
</dbReference>
<feature type="compositionally biased region" description="Low complexity" evidence="2">
    <location>
        <begin position="1076"/>
        <end position="1099"/>
    </location>
</feature>
<keyword evidence="1" id="KW-0694">RNA-binding</keyword>
<feature type="compositionally biased region" description="Polar residues" evidence="2">
    <location>
        <begin position="529"/>
        <end position="542"/>
    </location>
</feature>
<dbReference type="Proteomes" id="UP000256970">
    <property type="component" value="Unassembled WGS sequence"/>
</dbReference>
<dbReference type="EC" id="2.7.7.48" evidence="1"/>
<evidence type="ECO:0000313" key="4">
    <source>
        <dbReference type="EMBL" id="SZX59552.1"/>
    </source>
</evidence>
<evidence type="ECO:0000313" key="5">
    <source>
        <dbReference type="Proteomes" id="UP000256970"/>
    </source>
</evidence>
<organism evidence="4 5">
    <name type="scientific">Tetradesmus obliquus</name>
    <name type="common">Green alga</name>
    <name type="synonym">Acutodesmus obliquus</name>
    <dbReference type="NCBI Taxonomy" id="3088"/>
    <lineage>
        <taxon>Eukaryota</taxon>
        <taxon>Viridiplantae</taxon>
        <taxon>Chlorophyta</taxon>
        <taxon>core chlorophytes</taxon>
        <taxon>Chlorophyceae</taxon>
        <taxon>CS clade</taxon>
        <taxon>Sphaeropleales</taxon>
        <taxon>Scenedesmaceae</taxon>
        <taxon>Tetradesmus</taxon>
    </lineage>
</organism>
<proteinExistence type="inferred from homology"/>
<comment type="similarity">
    <text evidence="1">Belongs to the RdRP family.</text>
</comment>
<evidence type="ECO:0000256" key="2">
    <source>
        <dbReference type="SAM" id="MobiDB-lite"/>
    </source>
</evidence>
<feature type="domain" description="RDRP core" evidence="3">
    <location>
        <begin position="95"/>
        <end position="405"/>
    </location>
</feature>
<dbReference type="STRING" id="3088.A0A383V440"/>
<name>A0A383V440_TETOB</name>
<feature type="region of interest" description="Disordered" evidence="2">
    <location>
        <begin position="462"/>
        <end position="542"/>
    </location>
</feature>
<evidence type="ECO:0000259" key="3">
    <source>
        <dbReference type="Pfam" id="PF05183"/>
    </source>
</evidence>
<feature type="region of interest" description="Disordered" evidence="2">
    <location>
        <begin position="1073"/>
        <end position="1153"/>
    </location>
</feature>
<dbReference type="GO" id="GO:0031380">
    <property type="term" value="C:nuclear RNA-directed RNA polymerase complex"/>
    <property type="evidence" value="ECO:0007669"/>
    <property type="project" value="TreeGrafter"/>
</dbReference>
<feature type="compositionally biased region" description="Low complexity" evidence="2">
    <location>
        <begin position="469"/>
        <end position="485"/>
    </location>
</feature>
<keyword evidence="1" id="KW-0696">RNA-directed RNA polymerase</keyword>
<accession>A0A383V440</accession>
<feature type="region of interest" description="Disordered" evidence="2">
    <location>
        <begin position="1320"/>
        <end position="1343"/>
    </location>
</feature>
<comment type="catalytic activity">
    <reaction evidence="1">
        <text>RNA(n) + a ribonucleoside 5'-triphosphate = RNA(n+1) + diphosphate</text>
        <dbReference type="Rhea" id="RHEA:21248"/>
        <dbReference type="Rhea" id="RHEA-COMP:14527"/>
        <dbReference type="Rhea" id="RHEA-COMP:17342"/>
        <dbReference type="ChEBI" id="CHEBI:33019"/>
        <dbReference type="ChEBI" id="CHEBI:61557"/>
        <dbReference type="ChEBI" id="CHEBI:140395"/>
        <dbReference type="EC" id="2.7.7.48"/>
    </reaction>
</comment>
<keyword evidence="1" id="KW-0943">RNA-mediated gene silencing</keyword>
<dbReference type="InterPro" id="IPR057596">
    <property type="entry name" value="RDRP_core"/>
</dbReference>
<comment type="function">
    <text evidence="1">Probably involved in the RNA silencing pathway and required for the generation of small interfering RNAs (siRNAs).</text>
</comment>
<evidence type="ECO:0000256" key="1">
    <source>
        <dbReference type="RuleBase" id="RU363098"/>
    </source>
</evidence>
<feature type="domain" description="RDRP core" evidence="3">
    <location>
        <begin position="559"/>
        <end position="758"/>
    </location>
</feature>
<dbReference type="PANTHER" id="PTHR23079:SF55">
    <property type="entry name" value="RNA-DIRECTED RNA POLYMERASE"/>
    <property type="match status" value="1"/>
</dbReference>